<reference evidence="2 3" key="1">
    <citation type="journal article" date="2018" name="G3 (Bethesda)">
        <title>A High-Quality Reference Genome for the Invasive Mosquitofish Gambusia affinis Using a Chicago Library.</title>
        <authorList>
            <person name="Hoffberg S.L."/>
            <person name="Troendle N.J."/>
            <person name="Glenn T.C."/>
            <person name="Mahmud O."/>
            <person name="Louha S."/>
            <person name="Chalopin D."/>
            <person name="Bennetzen J.L."/>
            <person name="Mauricio R."/>
        </authorList>
    </citation>
    <scope>NUCLEOTIDE SEQUENCE [LARGE SCALE GENOMIC DNA]</scope>
    <source>
        <strain evidence="2">NE01/NJP1002.9</strain>
        <tissue evidence="2">Muscle</tissue>
    </source>
</reference>
<feature type="compositionally biased region" description="Basic residues" evidence="1">
    <location>
        <begin position="321"/>
        <end position="330"/>
    </location>
</feature>
<dbReference type="Proteomes" id="UP000250572">
    <property type="component" value="Unassembled WGS sequence"/>
</dbReference>
<feature type="region of interest" description="Disordered" evidence="1">
    <location>
        <begin position="474"/>
        <end position="598"/>
    </location>
</feature>
<keyword evidence="3" id="KW-1185">Reference proteome</keyword>
<gene>
    <name evidence="2" type="ORF">CCH79_00011437</name>
</gene>
<feature type="region of interest" description="Disordered" evidence="1">
    <location>
        <begin position="1"/>
        <end position="23"/>
    </location>
</feature>
<evidence type="ECO:0000313" key="3">
    <source>
        <dbReference type="Proteomes" id="UP000250572"/>
    </source>
</evidence>
<accession>A0A315V2L9</accession>
<feature type="region of interest" description="Disordered" evidence="1">
    <location>
        <begin position="303"/>
        <end position="345"/>
    </location>
</feature>
<protein>
    <submittedName>
        <fullName evidence="2">Uncharacterized protein</fullName>
    </submittedName>
</protein>
<proteinExistence type="predicted"/>
<feature type="compositionally biased region" description="Low complexity" evidence="1">
    <location>
        <begin position="575"/>
        <end position="593"/>
    </location>
</feature>
<sequence length="621" mass="69593">MSHFRKRVPHFAIDPTDQDNVGHERTGKLQCKAIWSKCQYISRHNNGSSNATCGSETKQDGGYAGGAIFYFPLAVLTKELMTRSLKFILSVNPVKNRGTKEGGEGQPVAFISREQGTPRSKLMEGIPESDLAQTDQRHEVHVVPAIGNRMGDCIIVFPRTHPYAELRNHHGDPVSTPTHFLCDGFYAHPVTPVHRHHQQPKNRGKVQWASTTGFTSVYTNLSNLSRKKVVEFAPPVLGLACLSSHRLNEAARSMSEDENCEGSEPTYDATDFDVSHSLSIKVEYYRSFEYTLNWTTPMSLRRSSRLKFPQKSPASDDVVARPRRRSQRGRPRLEETRADESEESDIIDLITSDPFAKQGAAREAVGMLSYGLDKSNDESGSESSNSSIVSGPSTLCCDYRDELYRDVCSACHKLYEKAKRLKTPIRSKLLDNDPKSLTCDQWVLMKRWKPKGQPDARQKSLSHIQLDDGVVMRRGEQSSPCSRPHIFLKRNLRRASSMVKNQKKKKRRRRRRRDSSQGPRVAKQHRLQNNSLRQHTNTKGMVDNPNGSFSKGGDPGAQISPETEGCSKNDVTELVPSSAAPKAPASAAVGAPRRAPKRTCEFRDLLVQLRGRSSMIIRETS</sequence>
<comment type="caution">
    <text evidence="2">The sequence shown here is derived from an EMBL/GenBank/DDBJ whole genome shotgun (WGS) entry which is preliminary data.</text>
</comment>
<feature type="compositionally biased region" description="Polar residues" evidence="1">
    <location>
        <begin position="527"/>
        <end position="549"/>
    </location>
</feature>
<name>A0A315V2L9_GAMAF</name>
<evidence type="ECO:0000313" key="2">
    <source>
        <dbReference type="EMBL" id="PWA17437.1"/>
    </source>
</evidence>
<feature type="compositionally biased region" description="Basic residues" evidence="1">
    <location>
        <begin position="501"/>
        <end position="513"/>
    </location>
</feature>
<dbReference type="AlphaFoldDB" id="A0A315V2L9"/>
<organism evidence="2 3">
    <name type="scientific">Gambusia affinis</name>
    <name type="common">Western mosquitofish</name>
    <name type="synonym">Heterandria affinis</name>
    <dbReference type="NCBI Taxonomy" id="33528"/>
    <lineage>
        <taxon>Eukaryota</taxon>
        <taxon>Metazoa</taxon>
        <taxon>Chordata</taxon>
        <taxon>Craniata</taxon>
        <taxon>Vertebrata</taxon>
        <taxon>Euteleostomi</taxon>
        <taxon>Actinopterygii</taxon>
        <taxon>Neopterygii</taxon>
        <taxon>Teleostei</taxon>
        <taxon>Neoteleostei</taxon>
        <taxon>Acanthomorphata</taxon>
        <taxon>Ovalentaria</taxon>
        <taxon>Atherinomorphae</taxon>
        <taxon>Cyprinodontiformes</taxon>
        <taxon>Poeciliidae</taxon>
        <taxon>Poeciliinae</taxon>
        <taxon>Gambusia</taxon>
    </lineage>
</organism>
<evidence type="ECO:0000256" key="1">
    <source>
        <dbReference type="SAM" id="MobiDB-lite"/>
    </source>
</evidence>
<dbReference type="EMBL" id="NHOQ01002364">
    <property type="protein sequence ID" value="PWA17437.1"/>
    <property type="molecule type" value="Genomic_DNA"/>
</dbReference>